<sequence length="50" mass="5493">MSAEDTNTRAWHIYGQRQLARAYTPPVPARLGSAGHPGKGSDREQKSSVR</sequence>
<gene>
    <name evidence="2" type="ORF">NCTC7807_04811</name>
</gene>
<organism evidence="2 3">
    <name type="scientific">Streptomyces griseus</name>
    <dbReference type="NCBI Taxonomy" id="1911"/>
    <lineage>
        <taxon>Bacteria</taxon>
        <taxon>Bacillati</taxon>
        <taxon>Actinomycetota</taxon>
        <taxon>Actinomycetes</taxon>
        <taxon>Kitasatosporales</taxon>
        <taxon>Streptomycetaceae</taxon>
        <taxon>Streptomyces</taxon>
    </lineage>
</organism>
<dbReference type="RefSeq" id="WP_164494998.1">
    <property type="nucleotide sequence ID" value="NZ_UHID01000007.1"/>
</dbReference>
<evidence type="ECO:0000313" key="2">
    <source>
        <dbReference type="EMBL" id="SUP60740.1"/>
    </source>
</evidence>
<reference evidence="2 3" key="1">
    <citation type="submission" date="2018-06" db="EMBL/GenBank/DDBJ databases">
        <authorList>
            <consortium name="Pathogen Informatics"/>
            <person name="Doyle S."/>
        </authorList>
    </citation>
    <scope>NUCLEOTIDE SEQUENCE [LARGE SCALE GENOMIC DNA]</scope>
    <source>
        <strain evidence="2 3">NCTC7807</strain>
    </source>
</reference>
<dbReference type="EMBL" id="UHID01000007">
    <property type="protein sequence ID" value="SUP60740.1"/>
    <property type="molecule type" value="Genomic_DNA"/>
</dbReference>
<dbReference type="Proteomes" id="UP000254150">
    <property type="component" value="Unassembled WGS sequence"/>
</dbReference>
<feature type="compositionally biased region" description="Basic and acidic residues" evidence="1">
    <location>
        <begin position="39"/>
        <end position="50"/>
    </location>
</feature>
<evidence type="ECO:0000313" key="3">
    <source>
        <dbReference type="Proteomes" id="UP000254150"/>
    </source>
</evidence>
<feature type="region of interest" description="Disordered" evidence="1">
    <location>
        <begin position="22"/>
        <end position="50"/>
    </location>
</feature>
<proteinExistence type="predicted"/>
<name>A0A380P6A9_STRGR</name>
<accession>A0A380P6A9</accession>
<dbReference type="AlphaFoldDB" id="A0A380P6A9"/>
<evidence type="ECO:0000256" key="1">
    <source>
        <dbReference type="SAM" id="MobiDB-lite"/>
    </source>
</evidence>
<protein>
    <submittedName>
        <fullName evidence="2">Putative MutT-family protein</fullName>
    </submittedName>
</protein>